<dbReference type="STRING" id="106004.A0A1Y2ET96"/>
<dbReference type="InterPro" id="IPR032710">
    <property type="entry name" value="NTF2-like_dom_sf"/>
</dbReference>
<dbReference type="PANTHER" id="PTHR34213:SF2">
    <property type="entry name" value="NUCLEAR TRANSPORT FACTOR 2 (NTF2) FAMILY PROTEIN"/>
    <property type="match status" value="1"/>
</dbReference>
<evidence type="ECO:0000256" key="1">
    <source>
        <dbReference type="SAM" id="MobiDB-lite"/>
    </source>
</evidence>
<feature type="region of interest" description="Disordered" evidence="1">
    <location>
        <begin position="24"/>
        <end position="53"/>
    </location>
</feature>
<gene>
    <name evidence="2" type="ORF">BCR35DRAFT_281121</name>
</gene>
<keyword evidence="3" id="KW-1185">Reference proteome</keyword>
<dbReference type="Proteomes" id="UP000193467">
    <property type="component" value="Unassembled WGS sequence"/>
</dbReference>
<evidence type="ECO:0000313" key="2">
    <source>
        <dbReference type="EMBL" id="ORY74789.1"/>
    </source>
</evidence>
<organism evidence="2 3">
    <name type="scientific">Leucosporidium creatinivorum</name>
    <dbReference type="NCBI Taxonomy" id="106004"/>
    <lineage>
        <taxon>Eukaryota</taxon>
        <taxon>Fungi</taxon>
        <taxon>Dikarya</taxon>
        <taxon>Basidiomycota</taxon>
        <taxon>Pucciniomycotina</taxon>
        <taxon>Microbotryomycetes</taxon>
        <taxon>Leucosporidiales</taxon>
        <taxon>Leucosporidium</taxon>
    </lineage>
</organism>
<name>A0A1Y2ET96_9BASI</name>
<sequence>MLSVARPARTLLSHHPRTLLLRPTAYTPSRMSSTSSTADVSNPKLAIGGETDHGIKQEPARASLVQDVLLLFQAKVTNENLQKNWDDAAVFEDPIAIAKGREQFSAQWWGMPKALPKSETIAWKVTKDEPSLIEYEQRQRYTLPLIHSPKVVESLVHIELNPSTGKILRLEDRWDGKPIPSGGITKTFRELNGKYFTPTMVSVPKE</sequence>
<dbReference type="InParanoid" id="A0A1Y2ET96"/>
<reference evidence="2 3" key="1">
    <citation type="submission" date="2016-07" db="EMBL/GenBank/DDBJ databases">
        <title>Pervasive Adenine N6-methylation of Active Genes in Fungi.</title>
        <authorList>
            <consortium name="DOE Joint Genome Institute"/>
            <person name="Mondo S.J."/>
            <person name="Dannebaum R.O."/>
            <person name="Kuo R.C."/>
            <person name="Labutti K."/>
            <person name="Haridas S."/>
            <person name="Kuo A."/>
            <person name="Salamov A."/>
            <person name="Ahrendt S.R."/>
            <person name="Lipzen A."/>
            <person name="Sullivan W."/>
            <person name="Andreopoulos W.B."/>
            <person name="Clum A."/>
            <person name="Lindquist E."/>
            <person name="Daum C."/>
            <person name="Ramamoorthy G.K."/>
            <person name="Gryganskyi A."/>
            <person name="Culley D."/>
            <person name="Magnuson J.K."/>
            <person name="James T.Y."/>
            <person name="O'Malley M.A."/>
            <person name="Stajich J.E."/>
            <person name="Spatafora J.W."/>
            <person name="Visel A."/>
            <person name="Grigoriev I.V."/>
        </authorList>
    </citation>
    <scope>NUCLEOTIDE SEQUENCE [LARGE SCALE GENOMIC DNA]</scope>
    <source>
        <strain evidence="2 3">62-1032</strain>
    </source>
</reference>
<proteinExistence type="predicted"/>
<dbReference type="PANTHER" id="PTHR34213">
    <property type="entry name" value="NUCLEAR TRANSPORT FACTOR 2 (NTF2) FAMILY PROTEIN"/>
    <property type="match status" value="1"/>
</dbReference>
<feature type="compositionally biased region" description="Polar residues" evidence="1">
    <location>
        <begin position="26"/>
        <end position="40"/>
    </location>
</feature>
<comment type="caution">
    <text evidence="2">The sequence shown here is derived from an EMBL/GenBank/DDBJ whole genome shotgun (WGS) entry which is preliminary data.</text>
</comment>
<dbReference type="EMBL" id="MCGR01000040">
    <property type="protein sequence ID" value="ORY74789.1"/>
    <property type="molecule type" value="Genomic_DNA"/>
</dbReference>
<dbReference type="AlphaFoldDB" id="A0A1Y2ET96"/>
<evidence type="ECO:0000313" key="3">
    <source>
        <dbReference type="Proteomes" id="UP000193467"/>
    </source>
</evidence>
<dbReference type="SUPFAM" id="SSF54427">
    <property type="entry name" value="NTF2-like"/>
    <property type="match status" value="1"/>
</dbReference>
<protein>
    <submittedName>
        <fullName evidence="2">Uncharacterized protein</fullName>
    </submittedName>
</protein>
<accession>A0A1Y2ET96</accession>
<dbReference type="OrthoDB" id="2400485at2759"/>